<dbReference type="OrthoDB" id="337830at2"/>
<evidence type="ECO:0000313" key="6">
    <source>
        <dbReference type="EMBL" id="OBK22834.1"/>
    </source>
</evidence>
<dbReference type="SUPFAM" id="SSF51905">
    <property type="entry name" value="FAD/NAD(P)-binding domain"/>
    <property type="match status" value="1"/>
</dbReference>
<dbReference type="Proteomes" id="UP000093928">
    <property type="component" value="Unassembled WGS sequence"/>
</dbReference>
<keyword evidence="4" id="KW-0560">Oxidoreductase</keyword>
<dbReference type="AlphaFoldDB" id="A0A1A3NP32"/>
<proteinExistence type="predicted"/>
<dbReference type="GO" id="GO:0033765">
    <property type="term" value="F:steroid dehydrogenase activity, acting on the CH-CH group of donors"/>
    <property type="evidence" value="ECO:0007669"/>
    <property type="project" value="UniProtKB-ARBA"/>
</dbReference>
<reference evidence="6 7" key="1">
    <citation type="submission" date="2016-06" db="EMBL/GenBank/DDBJ databases">
        <authorList>
            <person name="Kjaerup R.B."/>
            <person name="Dalgaard T.S."/>
            <person name="Juul-Madsen H.R."/>
        </authorList>
    </citation>
    <scope>NUCLEOTIDE SEQUENCE [LARGE SCALE GENOMIC DNA]</scope>
    <source>
        <strain evidence="6 7">1165133.8</strain>
    </source>
</reference>
<dbReference type="GO" id="GO:0032259">
    <property type="term" value="P:methylation"/>
    <property type="evidence" value="ECO:0007669"/>
    <property type="project" value="UniProtKB-KW"/>
</dbReference>
<protein>
    <submittedName>
        <fullName evidence="6">23S rRNA methyltransferase</fullName>
    </submittedName>
</protein>
<evidence type="ECO:0000256" key="1">
    <source>
        <dbReference type="ARBA" id="ARBA00001974"/>
    </source>
</evidence>
<organism evidence="6 7">
    <name type="scientific">Mycobacterium asiaticum</name>
    <dbReference type="NCBI Taxonomy" id="1790"/>
    <lineage>
        <taxon>Bacteria</taxon>
        <taxon>Bacillati</taxon>
        <taxon>Actinomycetota</taxon>
        <taxon>Actinomycetes</taxon>
        <taxon>Mycobacteriales</taxon>
        <taxon>Mycobacteriaceae</taxon>
        <taxon>Mycobacterium</taxon>
    </lineage>
</organism>
<dbReference type="PANTHER" id="PTHR43400:SF10">
    <property type="entry name" value="3-OXOSTEROID 1-DEHYDROGENASE"/>
    <property type="match status" value="1"/>
</dbReference>
<feature type="domain" description="FAD-dependent oxidoreductase 2 FAD-binding" evidence="5">
    <location>
        <begin position="14"/>
        <end position="506"/>
    </location>
</feature>
<comment type="caution">
    <text evidence="6">The sequence shown here is derived from an EMBL/GenBank/DDBJ whole genome shotgun (WGS) entry which is preliminary data.</text>
</comment>
<gene>
    <name evidence="6" type="ORF">A5634_06520</name>
</gene>
<dbReference type="NCBIfam" id="NF005511">
    <property type="entry name" value="PRK07121.1-4"/>
    <property type="match status" value="1"/>
</dbReference>
<dbReference type="SUPFAM" id="SSF56425">
    <property type="entry name" value="Succinate dehydrogenase/fumarate reductase flavoprotein, catalytic domain"/>
    <property type="match status" value="1"/>
</dbReference>
<name>A0A1A3NP32_MYCAS</name>
<dbReference type="GO" id="GO:0008168">
    <property type="term" value="F:methyltransferase activity"/>
    <property type="evidence" value="ECO:0007669"/>
    <property type="project" value="UniProtKB-KW"/>
</dbReference>
<dbReference type="EMBL" id="LZLS01000184">
    <property type="protein sequence ID" value="OBK22834.1"/>
    <property type="molecule type" value="Genomic_DNA"/>
</dbReference>
<dbReference type="InterPro" id="IPR050315">
    <property type="entry name" value="FAD-oxidoreductase_2"/>
</dbReference>
<comment type="cofactor">
    <cofactor evidence="1">
        <name>FAD</name>
        <dbReference type="ChEBI" id="CHEBI:57692"/>
    </cofactor>
</comment>
<dbReference type="InterPro" id="IPR027477">
    <property type="entry name" value="Succ_DH/fumarate_Rdtase_cat_sf"/>
</dbReference>
<dbReference type="PROSITE" id="PS51257">
    <property type="entry name" value="PROKAR_LIPOPROTEIN"/>
    <property type="match status" value="1"/>
</dbReference>
<keyword evidence="3" id="KW-0274">FAD</keyword>
<dbReference type="InterPro" id="IPR003953">
    <property type="entry name" value="FAD-dep_OxRdtase_2_FAD-bd"/>
</dbReference>
<evidence type="ECO:0000256" key="4">
    <source>
        <dbReference type="ARBA" id="ARBA00023002"/>
    </source>
</evidence>
<evidence type="ECO:0000256" key="2">
    <source>
        <dbReference type="ARBA" id="ARBA00022630"/>
    </source>
</evidence>
<evidence type="ECO:0000256" key="3">
    <source>
        <dbReference type="ARBA" id="ARBA00022827"/>
    </source>
</evidence>
<dbReference type="GO" id="GO:0008202">
    <property type="term" value="P:steroid metabolic process"/>
    <property type="evidence" value="ECO:0007669"/>
    <property type="project" value="UniProtKB-ARBA"/>
</dbReference>
<keyword evidence="6" id="KW-0808">Transferase</keyword>
<evidence type="ECO:0000259" key="5">
    <source>
        <dbReference type="Pfam" id="PF00890"/>
    </source>
</evidence>
<dbReference type="Gene3D" id="3.50.50.60">
    <property type="entry name" value="FAD/NAD(P)-binding domain"/>
    <property type="match status" value="2"/>
</dbReference>
<sequence>MKTDQSTHFAESADVVVVGFGAAGACAAITAREQGADVIALDRANGGGSTALSGGIIYAGGGTTIQQQAGVQDTAEQMLTYLRLEVGDAVSPQTLESFVAGSPEMIRWLSDHGVPFDSTLCPYKTSYPNNRYYLYHSGSENAGAFRAHTPPVQRGHRVKGKGVSGKKLYVPLAESALSLGVQFHPHTLATKLLQDATGRVTGVEATTMHYAPARIRRLYARLAALSTKPGIYYPPLRTLTEGRMRRLERRYAQPVRVEARRGVIVCAGGYMANTEWVQRYAPQYLGGLQLGTSGDDGSGIAMAQSVGAVTERMDNVSAWRFITPPSAFINAIIVDEQGQRIIDETRYGAAVGHAMVRRHNSKGWILADAALMKEARRQMIKQPLWFQRAQSAALMFLDSVKGASLREVAQRAGVDPDGLTATVEAHNNAIDNGTADPAGKPADFVRRIGRPPYTLLNISIRPNLLNPTPMLTLGGIRVDQSTGSVLDETGAAIPGLFSAGRTATGICSNSYVSGLSLADCVFAGRRAGKHAAANQRADR</sequence>
<keyword evidence="2" id="KW-0285">Flavoprotein</keyword>
<dbReference type="PANTHER" id="PTHR43400">
    <property type="entry name" value="FUMARATE REDUCTASE"/>
    <property type="match status" value="1"/>
</dbReference>
<dbReference type="Pfam" id="PF00890">
    <property type="entry name" value="FAD_binding_2"/>
    <property type="match status" value="1"/>
</dbReference>
<evidence type="ECO:0000313" key="7">
    <source>
        <dbReference type="Proteomes" id="UP000093928"/>
    </source>
</evidence>
<dbReference type="Gene3D" id="3.90.700.10">
    <property type="entry name" value="Succinate dehydrogenase/fumarate reductase flavoprotein, catalytic domain"/>
    <property type="match status" value="1"/>
</dbReference>
<accession>A0A1A3NP32</accession>
<keyword evidence="6" id="KW-0489">Methyltransferase</keyword>
<dbReference type="InterPro" id="IPR036188">
    <property type="entry name" value="FAD/NAD-bd_sf"/>
</dbReference>
<dbReference type="RefSeq" id="WP_065145768.1">
    <property type="nucleotide sequence ID" value="NZ_LZLS01000184.1"/>
</dbReference>